<dbReference type="RefSeq" id="WP_073030671.1">
    <property type="nucleotide sequence ID" value="NZ_FQXJ01000011.1"/>
</dbReference>
<dbReference type="AlphaFoldDB" id="A0A1M5ZCD7"/>
<evidence type="ECO:0000313" key="1">
    <source>
        <dbReference type="EMBL" id="SHI21877.1"/>
    </source>
</evidence>
<accession>A0A1M5ZCD7</accession>
<dbReference type="OrthoDB" id="1809410at2"/>
<dbReference type="Proteomes" id="UP000183954">
    <property type="component" value="Unassembled WGS sequence"/>
</dbReference>
<name>A0A1M5ZCD7_9FIRM</name>
<dbReference type="EMBL" id="FQXJ01000011">
    <property type="protein sequence ID" value="SHI21877.1"/>
    <property type="molecule type" value="Genomic_DNA"/>
</dbReference>
<sequence>MYWHFHSELLKLGQEIGQLWAPELRGASDEATFFAAKGKVLDILNVLYGEKSREFRVVKLTSSPATVVKVVNHVMRKSDMNSPSSKVVNL</sequence>
<organism evidence="1 2">
    <name type="scientific">Desulfosporosinus lacus DSM 15449</name>
    <dbReference type="NCBI Taxonomy" id="1121420"/>
    <lineage>
        <taxon>Bacteria</taxon>
        <taxon>Bacillati</taxon>
        <taxon>Bacillota</taxon>
        <taxon>Clostridia</taxon>
        <taxon>Eubacteriales</taxon>
        <taxon>Desulfitobacteriaceae</taxon>
        <taxon>Desulfosporosinus</taxon>
    </lineage>
</organism>
<protein>
    <submittedName>
        <fullName evidence="1">Uncharacterized protein</fullName>
    </submittedName>
</protein>
<evidence type="ECO:0000313" key="2">
    <source>
        <dbReference type="Proteomes" id="UP000183954"/>
    </source>
</evidence>
<gene>
    <name evidence="1" type="ORF">SAMN02746098_03154</name>
</gene>
<keyword evidence="2" id="KW-1185">Reference proteome</keyword>
<reference evidence="2" key="1">
    <citation type="submission" date="2016-11" db="EMBL/GenBank/DDBJ databases">
        <authorList>
            <person name="Varghese N."/>
            <person name="Submissions S."/>
        </authorList>
    </citation>
    <scope>NUCLEOTIDE SEQUENCE [LARGE SCALE GENOMIC DNA]</scope>
    <source>
        <strain evidence="2">DSM 15449</strain>
    </source>
</reference>
<proteinExistence type="predicted"/>